<reference evidence="2" key="1">
    <citation type="submission" date="2014-09" db="EMBL/GenBank/DDBJ databases">
        <authorList>
            <person name="Magalhaes I.L.F."/>
            <person name="Oliveira U."/>
            <person name="Santos F.R."/>
            <person name="Vidigal T.H.D.A."/>
            <person name="Brescovit A.D."/>
            <person name="Santos A.J."/>
        </authorList>
    </citation>
    <scope>NUCLEOTIDE SEQUENCE</scope>
    <source>
        <tissue evidence="2">Shoot tissue taken approximately 20 cm above the soil surface</tissue>
    </source>
</reference>
<dbReference type="EMBL" id="GBRH01239379">
    <property type="protein sequence ID" value="JAD58516.1"/>
    <property type="molecule type" value="Transcribed_RNA"/>
</dbReference>
<proteinExistence type="predicted"/>
<name>A0A0A9B574_ARUDO</name>
<evidence type="ECO:0000313" key="2">
    <source>
        <dbReference type="EMBL" id="JAD58516.1"/>
    </source>
</evidence>
<reference evidence="2" key="2">
    <citation type="journal article" date="2015" name="Data Brief">
        <title>Shoot transcriptome of the giant reed, Arundo donax.</title>
        <authorList>
            <person name="Barrero R.A."/>
            <person name="Guerrero F.D."/>
            <person name="Moolhuijzen P."/>
            <person name="Goolsby J.A."/>
            <person name="Tidwell J."/>
            <person name="Bellgard S.E."/>
            <person name="Bellgard M.I."/>
        </authorList>
    </citation>
    <scope>NUCLEOTIDE SEQUENCE</scope>
    <source>
        <tissue evidence="2">Shoot tissue taken approximately 20 cm above the soil surface</tissue>
    </source>
</reference>
<keyword evidence="1" id="KW-0472">Membrane</keyword>
<dbReference type="AlphaFoldDB" id="A0A0A9B574"/>
<feature type="transmembrane region" description="Helical" evidence="1">
    <location>
        <begin position="6"/>
        <end position="29"/>
    </location>
</feature>
<organism evidence="2">
    <name type="scientific">Arundo donax</name>
    <name type="common">Giant reed</name>
    <name type="synonym">Donax arundinaceus</name>
    <dbReference type="NCBI Taxonomy" id="35708"/>
    <lineage>
        <taxon>Eukaryota</taxon>
        <taxon>Viridiplantae</taxon>
        <taxon>Streptophyta</taxon>
        <taxon>Embryophyta</taxon>
        <taxon>Tracheophyta</taxon>
        <taxon>Spermatophyta</taxon>
        <taxon>Magnoliopsida</taxon>
        <taxon>Liliopsida</taxon>
        <taxon>Poales</taxon>
        <taxon>Poaceae</taxon>
        <taxon>PACMAD clade</taxon>
        <taxon>Arundinoideae</taxon>
        <taxon>Arundineae</taxon>
        <taxon>Arundo</taxon>
    </lineage>
</organism>
<evidence type="ECO:0000256" key="1">
    <source>
        <dbReference type="SAM" id="Phobius"/>
    </source>
</evidence>
<keyword evidence="1" id="KW-0812">Transmembrane</keyword>
<protein>
    <submittedName>
        <fullName evidence="2">Uncharacterized protein</fullName>
    </submittedName>
</protein>
<keyword evidence="1" id="KW-1133">Transmembrane helix</keyword>
<sequence>MPSVFSILEISFDLSSLLICIYIGLYLAYKERITTMPYSFQ</sequence>
<accession>A0A0A9B574</accession>